<dbReference type="AlphaFoldDB" id="A0A067Q902"/>
<keyword evidence="3 5" id="KW-0863">Zinc-finger</keyword>
<keyword evidence="4" id="KW-0862">Zinc</keyword>
<reference evidence="9" key="1">
    <citation type="journal article" date="2014" name="Proc. Natl. Acad. Sci. U.S.A.">
        <title>Extensive sampling of basidiomycete genomes demonstrates inadequacy of the white-rot/brown-rot paradigm for wood decay fungi.</title>
        <authorList>
            <person name="Riley R."/>
            <person name="Salamov A.A."/>
            <person name="Brown D.W."/>
            <person name="Nagy L.G."/>
            <person name="Floudas D."/>
            <person name="Held B.W."/>
            <person name="Levasseur A."/>
            <person name="Lombard V."/>
            <person name="Morin E."/>
            <person name="Otillar R."/>
            <person name="Lindquist E.A."/>
            <person name="Sun H."/>
            <person name="LaButti K.M."/>
            <person name="Schmutz J."/>
            <person name="Jabbour D."/>
            <person name="Luo H."/>
            <person name="Baker S.E."/>
            <person name="Pisabarro A.G."/>
            <person name="Walton J.D."/>
            <person name="Blanchette R.A."/>
            <person name="Henrissat B."/>
            <person name="Martin F."/>
            <person name="Cullen D."/>
            <person name="Hibbett D.S."/>
            <person name="Grigoriev I.V."/>
        </authorList>
    </citation>
    <scope>NUCLEOTIDE SEQUENCE [LARGE SCALE GENOMIC DNA]</scope>
    <source>
        <strain evidence="9">MUCL 33604</strain>
    </source>
</reference>
<feature type="region of interest" description="Disordered" evidence="6">
    <location>
        <begin position="1"/>
        <end position="47"/>
    </location>
</feature>
<feature type="region of interest" description="Disordered" evidence="6">
    <location>
        <begin position="604"/>
        <end position="660"/>
    </location>
</feature>
<feature type="compositionally biased region" description="Low complexity" evidence="6">
    <location>
        <begin position="307"/>
        <end position="337"/>
    </location>
</feature>
<keyword evidence="9" id="KW-1185">Reference proteome</keyword>
<feature type="region of interest" description="Disordered" evidence="6">
    <location>
        <begin position="433"/>
        <end position="538"/>
    </location>
</feature>
<feature type="domain" description="C2H2-type" evidence="7">
    <location>
        <begin position="87"/>
        <end position="117"/>
    </location>
</feature>
<dbReference type="GO" id="GO:0045944">
    <property type="term" value="P:positive regulation of transcription by RNA polymerase II"/>
    <property type="evidence" value="ECO:0007669"/>
    <property type="project" value="UniProtKB-ARBA"/>
</dbReference>
<evidence type="ECO:0000256" key="3">
    <source>
        <dbReference type="ARBA" id="ARBA00022771"/>
    </source>
</evidence>
<feature type="compositionally biased region" description="Low complexity" evidence="6">
    <location>
        <begin position="553"/>
        <end position="580"/>
    </location>
</feature>
<dbReference type="GO" id="GO:0000981">
    <property type="term" value="F:DNA-binding transcription factor activity, RNA polymerase II-specific"/>
    <property type="evidence" value="ECO:0007669"/>
    <property type="project" value="TreeGrafter"/>
</dbReference>
<evidence type="ECO:0000259" key="7">
    <source>
        <dbReference type="PROSITE" id="PS50157"/>
    </source>
</evidence>
<dbReference type="PROSITE" id="PS50157">
    <property type="entry name" value="ZINC_FINGER_C2H2_2"/>
    <property type="match status" value="2"/>
</dbReference>
<organism evidence="8 9">
    <name type="scientific">Jaapia argillacea MUCL 33604</name>
    <dbReference type="NCBI Taxonomy" id="933084"/>
    <lineage>
        <taxon>Eukaryota</taxon>
        <taxon>Fungi</taxon>
        <taxon>Dikarya</taxon>
        <taxon>Basidiomycota</taxon>
        <taxon>Agaricomycotina</taxon>
        <taxon>Agaricomycetes</taxon>
        <taxon>Agaricomycetidae</taxon>
        <taxon>Jaapiales</taxon>
        <taxon>Jaapiaceae</taxon>
        <taxon>Jaapia</taxon>
    </lineage>
</organism>
<feature type="compositionally biased region" description="Basic and acidic residues" evidence="6">
    <location>
        <begin position="23"/>
        <end position="39"/>
    </location>
</feature>
<dbReference type="OrthoDB" id="10018191at2759"/>
<dbReference type="GO" id="GO:0005634">
    <property type="term" value="C:nucleus"/>
    <property type="evidence" value="ECO:0007669"/>
    <property type="project" value="UniProtKB-ARBA"/>
</dbReference>
<feature type="domain" description="C2H2-type" evidence="7">
    <location>
        <begin position="118"/>
        <end position="145"/>
    </location>
</feature>
<feature type="region of interest" description="Disordered" evidence="6">
    <location>
        <begin position="186"/>
        <end position="225"/>
    </location>
</feature>
<evidence type="ECO:0000313" key="9">
    <source>
        <dbReference type="Proteomes" id="UP000027265"/>
    </source>
</evidence>
<dbReference type="GO" id="GO:0000978">
    <property type="term" value="F:RNA polymerase II cis-regulatory region sequence-specific DNA binding"/>
    <property type="evidence" value="ECO:0007669"/>
    <property type="project" value="TreeGrafter"/>
</dbReference>
<feature type="compositionally biased region" description="Polar residues" evidence="6">
    <location>
        <begin position="443"/>
        <end position="452"/>
    </location>
</feature>
<feature type="compositionally biased region" description="Low complexity" evidence="6">
    <location>
        <begin position="604"/>
        <end position="645"/>
    </location>
</feature>
<feature type="compositionally biased region" description="Low complexity" evidence="6">
    <location>
        <begin position="262"/>
        <end position="280"/>
    </location>
</feature>
<dbReference type="GO" id="GO:0008270">
    <property type="term" value="F:zinc ion binding"/>
    <property type="evidence" value="ECO:0007669"/>
    <property type="project" value="UniProtKB-KW"/>
</dbReference>
<evidence type="ECO:0000256" key="1">
    <source>
        <dbReference type="ARBA" id="ARBA00022723"/>
    </source>
</evidence>
<dbReference type="EMBL" id="KL197715">
    <property type="protein sequence ID" value="KDQ59967.1"/>
    <property type="molecule type" value="Genomic_DNA"/>
</dbReference>
<gene>
    <name evidence="8" type="ORF">JAAARDRAFT_192411</name>
</gene>
<dbReference type="STRING" id="933084.A0A067Q902"/>
<dbReference type="HOGENOM" id="CLU_017276_0_0_1"/>
<evidence type="ECO:0000256" key="5">
    <source>
        <dbReference type="PROSITE-ProRule" id="PRU00042"/>
    </source>
</evidence>
<name>A0A067Q902_9AGAM</name>
<feature type="compositionally biased region" description="Polar residues" evidence="6">
    <location>
        <begin position="523"/>
        <end position="538"/>
    </location>
</feature>
<evidence type="ECO:0000256" key="2">
    <source>
        <dbReference type="ARBA" id="ARBA00022737"/>
    </source>
</evidence>
<feature type="compositionally biased region" description="Low complexity" evidence="6">
    <location>
        <begin position="241"/>
        <end position="251"/>
    </location>
</feature>
<sequence length="660" mass="68160">MDNTGPAGNHNVNDIPADAVPDVDDHHSLSRHIKQEHPDSPTADSPASDMAALVASTNSHLFSNGNNIPSAAAGVNKRYRPAPAKTFQCSGFGDCRMVFSRSEHLARHTRKHTGERPFSCHCSKQFSRLDNLRQHAQTVHADKQEENEKMMKDLASLHASMTAANRAGNPRGKRGQAAAAAAAALAQGSTTVKQEIPHIPPMHPRPATSTGYQGTGPDHHNGGVVYHGATWHVRATDVDPSTSSRPSSNSHSFRDPGQSFRAPPSYSSTALSSNSNSQQLHEQHVSHSFLPFSSTFNFELPARDVRPGSSSSRPPTSGGTTSLPPLSAVVSSALSSQSPPPILQQPQQSILPIPPPSFAHARRPSTANRPGTAPASYSNSTRSSYDPGSGMVGIRTELPVPFHGRSYGAAHDMGAYQSSAVAGGYDDSPFSFHPPALADPLPTTGSSSYSNNPRKRPYSGSDDDDGPRERGDYASGDYEYGSESRPQSRRLSVMELCNDTDASPRSGALRPISSAGPYGSFGGSSSAAEPSRPDTSSGLVSFASALALGDYSPPLLARAPPTTTGSTSAGSRASASAPTGAGEGSQGFGGGISAISASRFGVSAAGSSGVHSSVGSGGSSSPSAISTPRAASSSPSLSGTSTASAHSPRSPLSAVQPTSA</sequence>
<feature type="region of interest" description="Disordered" evidence="6">
    <location>
        <begin position="303"/>
        <end position="392"/>
    </location>
</feature>
<proteinExistence type="predicted"/>
<evidence type="ECO:0000256" key="6">
    <source>
        <dbReference type="SAM" id="MobiDB-lite"/>
    </source>
</evidence>
<feature type="compositionally biased region" description="Gly residues" evidence="6">
    <location>
        <begin position="581"/>
        <end position="590"/>
    </location>
</feature>
<evidence type="ECO:0000256" key="4">
    <source>
        <dbReference type="ARBA" id="ARBA00022833"/>
    </source>
</evidence>
<dbReference type="InterPro" id="IPR036236">
    <property type="entry name" value="Znf_C2H2_sf"/>
</dbReference>
<dbReference type="FunFam" id="3.30.160.60:FF:002343">
    <property type="entry name" value="Zinc finger protein 33A"/>
    <property type="match status" value="1"/>
</dbReference>
<accession>A0A067Q902</accession>
<dbReference type="InterPro" id="IPR050329">
    <property type="entry name" value="GLI_C2H2-zinc-finger"/>
</dbReference>
<keyword evidence="1" id="KW-0479">Metal-binding</keyword>
<evidence type="ECO:0000313" key="8">
    <source>
        <dbReference type="EMBL" id="KDQ59967.1"/>
    </source>
</evidence>
<dbReference type="SUPFAM" id="SSF57667">
    <property type="entry name" value="beta-beta-alpha zinc fingers"/>
    <property type="match status" value="1"/>
</dbReference>
<protein>
    <recommendedName>
        <fullName evidence="7">C2H2-type domain-containing protein</fullName>
    </recommendedName>
</protein>
<dbReference type="Gene3D" id="3.30.160.60">
    <property type="entry name" value="Classic Zinc Finger"/>
    <property type="match status" value="2"/>
</dbReference>
<feature type="region of interest" description="Disordered" evidence="6">
    <location>
        <begin position="237"/>
        <end position="286"/>
    </location>
</feature>
<dbReference type="InParanoid" id="A0A067Q902"/>
<feature type="compositionally biased region" description="Polar residues" evidence="6">
    <location>
        <begin position="365"/>
        <end position="386"/>
    </location>
</feature>
<dbReference type="InterPro" id="IPR013087">
    <property type="entry name" value="Znf_C2H2_type"/>
</dbReference>
<keyword evidence="2" id="KW-0677">Repeat</keyword>
<dbReference type="Proteomes" id="UP000027265">
    <property type="component" value="Unassembled WGS sequence"/>
</dbReference>
<dbReference type="PANTHER" id="PTHR19818">
    <property type="entry name" value="ZINC FINGER PROTEIN ZIC AND GLI"/>
    <property type="match status" value="1"/>
</dbReference>
<feature type="region of interest" description="Disordered" evidence="6">
    <location>
        <begin position="552"/>
        <end position="590"/>
    </location>
</feature>
<dbReference type="PANTHER" id="PTHR19818:SF139">
    <property type="entry name" value="PAIR-RULE PROTEIN ODD-PAIRED"/>
    <property type="match status" value="1"/>
</dbReference>